<dbReference type="EMBL" id="BSXS01009637">
    <property type="protein sequence ID" value="GME96101.1"/>
    <property type="molecule type" value="Genomic_DNA"/>
</dbReference>
<proteinExistence type="predicted"/>
<evidence type="ECO:0000313" key="1">
    <source>
        <dbReference type="EMBL" id="GME96101.1"/>
    </source>
</evidence>
<sequence length="441" mass="49966">MAIQFMKRLFGLNHYKFLVKDRMDQVCDLDVGRRPLGNQLFRFPINVDQDFEFLKLKSPLILFILDRRMTKTDKSFGLSRVIPKIFLQAMSGDLISGNCLSTAHFQHVCEKVAHHKLEGFFNNWVHFSGVPTFRITQRFNRKRMMIEMTIRQMQRGGGGLGGGSNGNGGGHGDSNGGSDEAHDADAIRKQHLRDNFVDEANKLLADDQAFDPQNVFTGPITIRIHEADGTPYEHIVDIREPYTKIDIQYNTKYRRVKKKKLDDNDDEDGTGTVTGSGSGKKSSKNNNNNDDDGRVQMLGDILTSSSEMEAWGLKEDDNVDENGNGPENTVNTANSTNNSNNAAASEAFEWIRVDADFEWIAKFNINQQDRMFESQLRQDRDVEAQLESVRYFANGNRPTVHHGNVLLRTLLDKRYFYGVRLEAAKGLARISKEENDHLVPS</sequence>
<reference evidence="1" key="1">
    <citation type="submission" date="2023-04" db="EMBL/GenBank/DDBJ databases">
        <title>Ambrosiozyma monospora NBRC 10751.</title>
        <authorList>
            <person name="Ichikawa N."/>
            <person name="Sato H."/>
            <person name="Tonouchi N."/>
        </authorList>
    </citation>
    <scope>NUCLEOTIDE SEQUENCE</scope>
    <source>
        <strain evidence="1">NBRC 10751</strain>
    </source>
</reference>
<evidence type="ECO:0000313" key="2">
    <source>
        <dbReference type="Proteomes" id="UP001165064"/>
    </source>
</evidence>
<accession>A0ACB5TVK8</accession>
<keyword evidence="2" id="KW-1185">Reference proteome</keyword>
<gene>
    <name evidence="1" type="ORF">Amon02_000989900</name>
</gene>
<name>A0ACB5TVK8_AMBMO</name>
<protein>
    <submittedName>
        <fullName evidence="1">Unnamed protein product</fullName>
    </submittedName>
</protein>
<comment type="caution">
    <text evidence="1">The sequence shown here is derived from an EMBL/GenBank/DDBJ whole genome shotgun (WGS) entry which is preliminary data.</text>
</comment>
<organism evidence="1 2">
    <name type="scientific">Ambrosiozyma monospora</name>
    <name type="common">Yeast</name>
    <name type="synonym">Endomycopsis monosporus</name>
    <dbReference type="NCBI Taxonomy" id="43982"/>
    <lineage>
        <taxon>Eukaryota</taxon>
        <taxon>Fungi</taxon>
        <taxon>Dikarya</taxon>
        <taxon>Ascomycota</taxon>
        <taxon>Saccharomycotina</taxon>
        <taxon>Pichiomycetes</taxon>
        <taxon>Pichiales</taxon>
        <taxon>Pichiaceae</taxon>
        <taxon>Ambrosiozyma</taxon>
    </lineage>
</organism>
<dbReference type="Proteomes" id="UP001165064">
    <property type="component" value="Unassembled WGS sequence"/>
</dbReference>